<comment type="function">
    <text evidence="1">Resistance to tetracycline by an active tetracycline efflux. This is an energy-dependent process that decreases the accumulation of the antibiotic in whole cells. This protein functions as a metal-tetracycline/H(+) antiporter.</text>
</comment>
<evidence type="ECO:0000313" key="11">
    <source>
        <dbReference type="Proteomes" id="UP000321832"/>
    </source>
</evidence>
<proteinExistence type="inferred from homology"/>
<dbReference type="GO" id="GO:0022857">
    <property type="term" value="F:transmembrane transporter activity"/>
    <property type="evidence" value="ECO:0007669"/>
    <property type="project" value="InterPro"/>
</dbReference>
<sequence length="408" mass="43170">MPFIMITVLIDMLSVGLIIPVLPTLVGRFTSSPAEQVARYGVIAFTYGFAQFIAAPVLGALSDRYGRRPVLLLGFCGPAINFFVTAMASALWMLLASRPVGGAMQANAAVANAYVADISSPDERAKRFGMLGAMFGMGFMLGPVLGGVLGAIDLQLPFYVAGTLALANPAYGYFVLPESLPAERRRAVQWQALNPVSALRGLVKLKGVGLLVAVIALAGPAQFVLYTVWVLHGSLKFGWGPSESGWSLFVIGVMSVLVQGFLLGKLLKVFPPQKLALFGLLSSTIAFVAWGAASESWMVYVVIVANLFGFTTQSSIQSLVSRAADPTQQGEAMGAVSSLNSLMAVLAPMMATPLLGAVSHYPRGDWHIGAPLYFCAALQALSLLLAWQHFRAVRRAEGELPGAPASSS</sequence>
<comment type="caution">
    <text evidence="10">The sequence shown here is derived from an EMBL/GenBank/DDBJ whole genome shotgun (WGS) entry which is preliminary data.</text>
</comment>
<feature type="transmembrane region" description="Helical" evidence="8">
    <location>
        <begin position="158"/>
        <end position="176"/>
    </location>
</feature>
<comment type="similarity">
    <text evidence="3">Belongs to the major facilitator superfamily. TCR/Tet family.</text>
</comment>
<evidence type="ECO:0000256" key="8">
    <source>
        <dbReference type="SAM" id="Phobius"/>
    </source>
</evidence>
<dbReference type="PRINTS" id="PR01035">
    <property type="entry name" value="TCRTETA"/>
</dbReference>
<feature type="transmembrane region" description="Helical" evidence="8">
    <location>
        <begin position="275"/>
        <end position="293"/>
    </location>
</feature>
<dbReference type="InterPro" id="IPR020846">
    <property type="entry name" value="MFS_dom"/>
</dbReference>
<evidence type="ECO:0000256" key="7">
    <source>
        <dbReference type="ARBA" id="ARBA00023136"/>
    </source>
</evidence>
<accession>A0A5C6U3B2</accession>
<dbReference type="GO" id="GO:0016020">
    <property type="term" value="C:membrane"/>
    <property type="evidence" value="ECO:0007669"/>
    <property type="project" value="UniProtKB-SubCell"/>
</dbReference>
<keyword evidence="6 8" id="KW-1133">Transmembrane helix</keyword>
<feature type="transmembrane region" description="Helical" evidence="8">
    <location>
        <begin position="332"/>
        <end position="356"/>
    </location>
</feature>
<keyword evidence="4" id="KW-0813">Transport</keyword>
<name>A0A5C6U3B2_9BURK</name>
<dbReference type="EMBL" id="VOPW01000001">
    <property type="protein sequence ID" value="TXC66188.1"/>
    <property type="molecule type" value="Genomic_DNA"/>
</dbReference>
<feature type="transmembrane region" description="Helical" evidence="8">
    <location>
        <begin position="244"/>
        <end position="263"/>
    </location>
</feature>
<evidence type="ECO:0000259" key="9">
    <source>
        <dbReference type="PROSITE" id="PS50850"/>
    </source>
</evidence>
<keyword evidence="5 8" id="KW-0812">Transmembrane</keyword>
<dbReference type="PROSITE" id="PS00216">
    <property type="entry name" value="SUGAR_TRANSPORT_1"/>
    <property type="match status" value="1"/>
</dbReference>
<dbReference type="PANTHER" id="PTHR23504:SF15">
    <property type="entry name" value="MAJOR FACILITATOR SUPERFAMILY (MFS) PROFILE DOMAIN-CONTAINING PROTEIN"/>
    <property type="match status" value="1"/>
</dbReference>
<dbReference type="PROSITE" id="PS50850">
    <property type="entry name" value="MFS"/>
    <property type="match status" value="1"/>
</dbReference>
<feature type="transmembrane region" description="Helical" evidence="8">
    <location>
        <begin position="368"/>
        <end position="387"/>
    </location>
</feature>
<reference evidence="10 11" key="1">
    <citation type="submission" date="2019-08" db="EMBL/GenBank/DDBJ databases">
        <authorList>
            <person name="Khan S.A."/>
            <person name="Jeon C.O."/>
            <person name="Jeong S.E."/>
        </authorList>
    </citation>
    <scope>NUCLEOTIDE SEQUENCE [LARGE SCALE GENOMIC DNA]</scope>
    <source>
        <strain evidence="11">IMCC1728</strain>
    </source>
</reference>
<feature type="transmembrane region" description="Helical" evidence="8">
    <location>
        <begin position="299"/>
        <end position="320"/>
    </location>
</feature>
<dbReference type="InterPro" id="IPR011701">
    <property type="entry name" value="MFS"/>
</dbReference>
<feature type="transmembrane region" description="Helical" evidence="8">
    <location>
        <begin position="128"/>
        <end position="152"/>
    </location>
</feature>
<dbReference type="InterPro" id="IPR005829">
    <property type="entry name" value="Sugar_transporter_CS"/>
</dbReference>
<dbReference type="InterPro" id="IPR036259">
    <property type="entry name" value="MFS_trans_sf"/>
</dbReference>
<evidence type="ECO:0000256" key="1">
    <source>
        <dbReference type="ARBA" id="ARBA00003279"/>
    </source>
</evidence>
<evidence type="ECO:0000256" key="3">
    <source>
        <dbReference type="ARBA" id="ARBA00007520"/>
    </source>
</evidence>
<dbReference type="InterPro" id="IPR001958">
    <property type="entry name" value="Tet-R_TetA/multi-R_MdtG-like"/>
</dbReference>
<dbReference type="Gene3D" id="1.20.1250.20">
    <property type="entry name" value="MFS general substrate transporter like domains"/>
    <property type="match status" value="1"/>
</dbReference>
<feature type="transmembrane region" description="Helical" evidence="8">
    <location>
        <begin position="37"/>
        <end position="58"/>
    </location>
</feature>
<evidence type="ECO:0000256" key="6">
    <source>
        <dbReference type="ARBA" id="ARBA00022989"/>
    </source>
</evidence>
<dbReference type="SUPFAM" id="SSF103473">
    <property type="entry name" value="MFS general substrate transporter"/>
    <property type="match status" value="1"/>
</dbReference>
<dbReference type="AlphaFoldDB" id="A0A5C6U3B2"/>
<evidence type="ECO:0000256" key="4">
    <source>
        <dbReference type="ARBA" id="ARBA00022448"/>
    </source>
</evidence>
<organism evidence="10 11">
    <name type="scientific">Piscinibacter aquaticus</name>
    <dbReference type="NCBI Taxonomy" id="392597"/>
    <lineage>
        <taxon>Bacteria</taxon>
        <taxon>Pseudomonadati</taxon>
        <taxon>Pseudomonadota</taxon>
        <taxon>Betaproteobacteria</taxon>
        <taxon>Burkholderiales</taxon>
        <taxon>Sphaerotilaceae</taxon>
        <taxon>Piscinibacter</taxon>
    </lineage>
</organism>
<keyword evidence="7 8" id="KW-0472">Membrane</keyword>
<keyword evidence="11" id="KW-1185">Reference proteome</keyword>
<dbReference type="Proteomes" id="UP000321832">
    <property type="component" value="Unassembled WGS sequence"/>
</dbReference>
<feature type="transmembrane region" description="Helical" evidence="8">
    <location>
        <begin position="6"/>
        <end position="25"/>
    </location>
</feature>
<dbReference type="Pfam" id="PF07690">
    <property type="entry name" value="MFS_1"/>
    <property type="match status" value="1"/>
</dbReference>
<evidence type="ECO:0000256" key="5">
    <source>
        <dbReference type="ARBA" id="ARBA00022692"/>
    </source>
</evidence>
<feature type="domain" description="Major facilitator superfamily (MFS) profile" evidence="9">
    <location>
        <begin position="1"/>
        <end position="394"/>
    </location>
</feature>
<protein>
    <submittedName>
        <fullName evidence="10">TCR/Tet family MFS transporter</fullName>
    </submittedName>
</protein>
<comment type="subcellular location">
    <subcellularLocation>
        <location evidence="2">Membrane</location>
        <topology evidence="2">Multi-pass membrane protein</topology>
    </subcellularLocation>
</comment>
<feature type="transmembrane region" description="Helical" evidence="8">
    <location>
        <begin position="208"/>
        <end position="232"/>
    </location>
</feature>
<evidence type="ECO:0000256" key="2">
    <source>
        <dbReference type="ARBA" id="ARBA00004141"/>
    </source>
</evidence>
<gene>
    <name evidence="10" type="ORF">FSC37_10440</name>
</gene>
<dbReference type="PANTHER" id="PTHR23504">
    <property type="entry name" value="MAJOR FACILITATOR SUPERFAMILY DOMAIN-CONTAINING PROTEIN 10"/>
    <property type="match status" value="1"/>
</dbReference>
<feature type="transmembrane region" description="Helical" evidence="8">
    <location>
        <begin position="70"/>
        <end position="95"/>
    </location>
</feature>
<evidence type="ECO:0000313" key="10">
    <source>
        <dbReference type="EMBL" id="TXC66188.1"/>
    </source>
</evidence>